<proteinExistence type="predicted"/>
<dbReference type="Pfam" id="PF12495">
    <property type="entry name" value="Vip3A_N"/>
    <property type="match status" value="1"/>
</dbReference>
<comment type="caution">
    <text evidence="4">The sequence shown here is derived from an EMBL/GenBank/DDBJ whole genome shotgun (WGS) entry which is preliminary data.</text>
</comment>
<feature type="domain" description="CBM-cenC" evidence="3">
    <location>
        <begin position="550"/>
        <end position="659"/>
    </location>
</feature>
<evidence type="ECO:0000313" key="5">
    <source>
        <dbReference type="Proteomes" id="UP000220032"/>
    </source>
</evidence>
<evidence type="ECO:0000256" key="1">
    <source>
        <dbReference type="ARBA" id="ARBA00022801"/>
    </source>
</evidence>
<dbReference type="Proteomes" id="UP000220032">
    <property type="component" value="Unassembled WGS sequence"/>
</dbReference>
<sequence length="951" mass="105761">MIMQMVTKAMTTKLGALPDFIDDFNGIFGFMDSITGVMSTIFGIDTGDSSIDDVLNNQELLQEMQAQMQQMQDSITDMANQQIISEGIEKQILAFTTDLSASITTEFKKIEGILNTYLPAISNMLSNIYEQTSVIDQKVDKLLALMTFALKELDYIKDNVVLNSSIVEITPHVQKLVYVNKKFLSLTRGFLQGEDVSIDNMQEIQEWAKSILATEMNSFEFSVDTLHNIIIGDNLYKRSALKTFSDVLLDDADQYGDFGTPLAKFYTFFSSLATLQINAYLCLTFARKVLGLSEIDYQVTMQDRIEQQNQMFVNLIQDKNYSNALEITGIYPMSLDWGNCKSTDLQADDGYALIGLEFFMDNGIYKAKAYQGKIGKNFSVSADTVTEIISDDLSTVFNDMTNDNPELYVVYPLSGELTGPPNTIITRIGFGTKYDKTRESSVQAFAYIDADFSPYDYISGTISKEGTQTISLEGNDPKNQCYSMWPIGLIGDLYMTPLKSLSLNVDDSSAYGTILNMSGESYFSTILSREYNTNFILFPYTNNSSPIVENLIQNGDFEDGDKYWEVVSGTAVIAESAGINGSKAMKLENGTIEQKLNLKPYTNYEFTAYAKGRSVNLLIQDNTQAILAEGYLDSTIYKQMKFKFKTGMDSSNFIVRATSPQEVLVDNIKVCETTQANNLIECGDFNHYEIDEEDFKILLYPNLWEPYDGGGIASLGGLNDSYSLKIINSGGANQKVQLKANTNYILTAYVKVDHPTTTAQIGCGSNQVSCNSTSYTPLKLKFKTGEDPSTTESSVYCSNSNDSGTVWADNFVLYEAPNLIINGDFEQFDQSSWNFSPSEGGSIYLQSGLGMSRSNAVVIHGKNGKISQNIPLKPFTKYRLTAYVRVSKGSLAYIGYGEYNCACAVDDFRQAHVEFTTGANPMQSDDAIYLDSFASGYTVADNFELYELDQI</sequence>
<dbReference type="InterPro" id="IPR003305">
    <property type="entry name" value="CenC_carb-bd"/>
</dbReference>
<evidence type="ECO:0000313" key="4">
    <source>
        <dbReference type="EMBL" id="PFE09036.1"/>
    </source>
</evidence>
<feature type="coiled-coil region" evidence="2">
    <location>
        <begin position="54"/>
        <end position="81"/>
    </location>
</feature>
<gene>
    <name evidence="4" type="ORF">CN307_27015</name>
</gene>
<protein>
    <recommendedName>
        <fullName evidence="3">CBM-cenC domain-containing protein</fullName>
    </recommendedName>
</protein>
<dbReference type="Pfam" id="PF02018">
    <property type="entry name" value="CBM_4_9"/>
    <property type="match status" value="1"/>
</dbReference>
<dbReference type="Gene3D" id="2.60.120.260">
    <property type="entry name" value="Galactose-binding domain-like"/>
    <property type="match status" value="3"/>
</dbReference>
<evidence type="ECO:0000256" key="2">
    <source>
        <dbReference type="SAM" id="Coils"/>
    </source>
</evidence>
<reference evidence="4 5" key="1">
    <citation type="submission" date="2017-09" db="EMBL/GenBank/DDBJ databases">
        <title>Large-scale bioinformatics analysis of Bacillus genomes uncovers conserved roles of natural products in bacterial physiology.</title>
        <authorList>
            <consortium name="Agbiome Team Llc"/>
            <person name="Bleich R.M."/>
            <person name="Grubbs K.J."/>
            <person name="Santa Maria K.C."/>
            <person name="Allen S.E."/>
            <person name="Farag S."/>
            <person name="Shank E.A."/>
            <person name="Bowers A."/>
        </authorList>
    </citation>
    <scope>NUCLEOTIDE SEQUENCE [LARGE SCALE GENOMIC DNA]</scope>
    <source>
        <strain evidence="4 5">AFS022681</strain>
    </source>
</reference>
<accession>A0A2A8ZVB4</accession>
<keyword evidence="1" id="KW-0378">Hydrolase</keyword>
<dbReference type="GO" id="GO:0016798">
    <property type="term" value="F:hydrolase activity, acting on glycosyl bonds"/>
    <property type="evidence" value="ECO:0007669"/>
    <property type="project" value="InterPro"/>
</dbReference>
<organism evidence="4 5">
    <name type="scientific">Bacillus cereus</name>
    <dbReference type="NCBI Taxonomy" id="1396"/>
    <lineage>
        <taxon>Bacteria</taxon>
        <taxon>Bacillati</taxon>
        <taxon>Bacillota</taxon>
        <taxon>Bacilli</taxon>
        <taxon>Bacillales</taxon>
        <taxon>Bacillaceae</taxon>
        <taxon>Bacillus</taxon>
        <taxon>Bacillus cereus group</taxon>
    </lineage>
</organism>
<dbReference type="EMBL" id="NTRR01000054">
    <property type="protein sequence ID" value="PFE09036.1"/>
    <property type="molecule type" value="Genomic_DNA"/>
</dbReference>
<name>A0A2A8ZVB4_BACCE</name>
<dbReference type="InterPro" id="IPR022180">
    <property type="entry name" value="Vip3"/>
</dbReference>
<dbReference type="AlphaFoldDB" id="A0A2A8ZVB4"/>
<evidence type="ECO:0000259" key="3">
    <source>
        <dbReference type="Pfam" id="PF02018"/>
    </source>
</evidence>
<keyword evidence="2" id="KW-0175">Coiled coil</keyword>